<gene>
    <name evidence="2" type="ORF">PPTG_24509</name>
</gene>
<evidence type="ECO:0000313" key="3">
    <source>
        <dbReference type="Proteomes" id="UP000018817"/>
    </source>
</evidence>
<sequence length="136" mass="15306">MHSKKKLLLCPDEREIVRDTLVGIFTPPPPPALERNADSEADGDDDDPGNGADGEKTMALWSEYLDEVFEDEELDRGYEEAHSTLNQHVEDDSGEFEVIALPALHEFPRHNDPAFPQEKKLTGFRDQKVTLAELFG</sequence>
<protein>
    <submittedName>
        <fullName evidence="2">Uncharacterized protein</fullName>
    </submittedName>
</protein>
<evidence type="ECO:0000313" key="2">
    <source>
        <dbReference type="EMBL" id="ETM98994.1"/>
    </source>
</evidence>
<reference evidence="2 3" key="2">
    <citation type="submission" date="2013-11" db="EMBL/GenBank/DDBJ databases">
        <title>The Genome Sequence of Phytophthora parasitica INRA-310.</title>
        <authorList>
            <consortium name="The Broad Institute Genomics Platform"/>
            <person name="Russ C."/>
            <person name="Tyler B."/>
            <person name="Panabieres F."/>
            <person name="Shan W."/>
            <person name="Tripathy S."/>
            <person name="Grunwald N."/>
            <person name="Machado M."/>
            <person name="Johnson C.S."/>
            <person name="Arredondo F."/>
            <person name="Hong C."/>
            <person name="Coffey M."/>
            <person name="Young S.K."/>
            <person name="Zeng Q."/>
            <person name="Gargeya S."/>
            <person name="Fitzgerald M."/>
            <person name="Abouelleil A."/>
            <person name="Alvarado L."/>
            <person name="Chapman S.B."/>
            <person name="Gainer-Dewar J."/>
            <person name="Goldberg J."/>
            <person name="Griggs A."/>
            <person name="Gujja S."/>
            <person name="Hansen M."/>
            <person name="Howarth C."/>
            <person name="Imamovic A."/>
            <person name="Ireland A."/>
            <person name="Larimer J."/>
            <person name="McCowan C."/>
            <person name="Murphy C."/>
            <person name="Pearson M."/>
            <person name="Poon T.W."/>
            <person name="Priest M."/>
            <person name="Roberts A."/>
            <person name="Saif S."/>
            <person name="Shea T."/>
            <person name="Sykes S."/>
            <person name="Wortman J."/>
            <person name="Nusbaum C."/>
            <person name="Birren B."/>
        </authorList>
    </citation>
    <scope>NUCLEOTIDE SEQUENCE [LARGE SCALE GENOMIC DNA]</scope>
    <source>
        <strain evidence="2 3">INRA-310</strain>
    </source>
</reference>
<dbReference type="RefSeq" id="XP_008915703.1">
    <property type="nucleotide sequence ID" value="XM_008917455.1"/>
</dbReference>
<dbReference type="EMBL" id="KI669662">
    <property type="protein sequence ID" value="ETM98994.1"/>
    <property type="molecule type" value="Genomic_DNA"/>
</dbReference>
<proteinExistence type="predicted"/>
<name>W2PG58_PHYN3</name>
<organism evidence="2 3">
    <name type="scientific">Phytophthora nicotianae (strain INRA-310)</name>
    <name type="common">Phytophthora parasitica</name>
    <dbReference type="NCBI Taxonomy" id="761204"/>
    <lineage>
        <taxon>Eukaryota</taxon>
        <taxon>Sar</taxon>
        <taxon>Stramenopiles</taxon>
        <taxon>Oomycota</taxon>
        <taxon>Peronosporomycetes</taxon>
        <taxon>Peronosporales</taxon>
        <taxon>Peronosporaceae</taxon>
        <taxon>Phytophthora</taxon>
    </lineage>
</organism>
<evidence type="ECO:0000256" key="1">
    <source>
        <dbReference type="SAM" id="MobiDB-lite"/>
    </source>
</evidence>
<dbReference type="AlphaFoldDB" id="W2PG58"/>
<accession>W2PG58</accession>
<dbReference type="Proteomes" id="UP000018817">
    <property type="component" value="Unassembled WGS sequence"/>
</dbReference>
<dbReference type="GeneID" id="20193108"/>
<dbReference type="VEuPathDB" id="FungiDB:PPTG_24509"/>
<feature type="region of interest" description="Disordered" evidence="1">
    <location>
        <begin position="22"/>
        <end position="56"/>
    </location>
</feature>
<dbReference type="STRING" id="761204.W2PG58"/>
<feature type="compositionally biased region" description="Acidic residues" evidence="1">
    <location>
        <begin position="39"/>
        <end position="48"/>
    </location>
</feature>
<reference evidence="3" key="1">
    <citation type="submission" date="2011-12" db="EMBL/GenBank/DDBJ databases">
        <authorList>
            <consortium name="The Broad Institute Genome Sequencing Platform"/>
            <person name="Russ C."/>
            <person name="Tyler B."/>
            <person name="Panabieres F."/>
            <person name="Shan W."/>
            <person name="Tripathy S."/>
            <person name="Grunwald N."/>
            <person name="Machado M."/>
            <person name="Young S.K."/>
            <person name="Zeng Q."/>
            <person name="Gargeya S."/>
            <person name="Fitzgerald M."/>
            <person name="Haas B."/>
            <person name="Abouelleil A."/>
            <person name="Alvarado L."/>
            <person name="Arachchi H.M."/>
            <person name="Berlin A."/>
            <person name="Chapman S.B."/>
            <person name="Gearin G."/>
            <person name="Goldberg J."/>
            <person name="Griggs A."/>
            <person name="Gujja S."/>
            <person name="Hansen M."/>
            <person name="Heiman D."/>
            <person name="Howarth C."/>
            <person name="Larimer J."/>
            <person name="Lui A."/>
            <person name="MacDonald P.J.P."/>
            <person name="McCowen C."/>
            <person name="Montmayeur A."/>
            <person name="Murphy C."/>
            <person name="Neiman D."/>
            <person name="Pearson M."/>
            <person name="Priest M."/>
            <person name="Roberts A."/>
            <person name="Saif S."/>
            <person name="Shea T."/>
            <person name="Sisk P."/>
            <person name="Stolte C."/>
            <person name="Sykes S."/>
            <person name="Wortman J."/>
            <person name="Nusbaum C."/>
            <person name="Birren B."/>
        </authorList>
    </citation>
    <scope>NUCLEOTIDE SEQUENCE [LARGE SCALE GENOMIC DNA]</scope>
    <source>
        <strain evidence="3">INRA-310</strain>
    </source>
</reference>
<dbReference type="OMA" id="HNDPAFP"/>